<feature type="coiled-coil region" evidence="1">
    <location>
        <begin position="67"/>
        <end position="94"/>
    </location>
</feature>
<dbReference type="RefSeq" id="XP_020125642.1">
    <property type="nucleotide sequence ID" value="XM_020279489.1"/>
</dbReference>
<dbReference type="Proteomes" id="UP000183809">
    <property type="component" value="Unassembled WGS sequence"/>
</dbReference>
<keyword evidence="1" id="KW-0175">Coiled coil</keyword>
<accession>A0A1J9QKI1</accession>
<feature type="compositionally biased region" description="Basic and acidic residues" evidence="2">
    <location>
        <begin position="210"/>
        <end position="219"/>
    </location>
</feature>
<organism evidence="3 4">
    <name type="scientific">Diplodia corticola</name>
    <dbReference type="NCBI Taxonomy" id="236234"/>
    <lineage>
        <taxon>Eukaryota</taxon>
        <taxon>Fungi</taxon>
        <taxon>Dikarya</taxon>
        <taxon>Ascomycota</taxon>
        <taxon>Pezizomycotina</taxon>
        <taxon>Dothideomycetes</taxon>
        <taxon>Dothideomycetes incertae sedis</taxon>
        <taxon>Botryosphaeriales</taxon>
        <taxon>Botryosphaeriaceae</taxon>
        <taxon>Diplodia</taxon>
    </lineage>
</organism>
<dbReference type="GeneID" id="31019752"/>
<feature type="region of interest" description="Disordered" evidence="2">
    <location>
        <begin position="1"/>
        <end position="48"/>
    </location>
</feature>
<evidence type="ECO:0000313" key="3">
    <source>
        <dbReference type="EMBL" id="OJD29382.1"/>
    </source>
</evidence>
<feature type="coiled-coil region" evidence="1">
    <location>
        <begin position="510"/>
        <end position="565"/>
    </location>
</feature>
<comment type="caution">
    <text evidence="3">The sequence shown here is derived from an EMBL/GenBank/DDBJ whole genome shotgun (WGS) entry which is preliminary data.</text>
</comment>
<feature type="region of interest" description="Disordered" evidence="2">
    <location>
        <begin position="174"/>
        <end position="237"/>
    </location>
</feature>
<feature type="compositionally biased region" description="Low complexity" evidence="2">
    <location>
        <begin position="11"/>
        <end position="29"/>
    </location>
</feature>
<feature type="compositionally biased region" description="Polar residues" evidence="2">
    <location>
        <begin position="1"/>
        <end position="10"/>
    </location>
</feature>
<sequence length="608" mass="68552">MAKTKQTARGSTAANSNSSDSSNKSTSESGPKPLPQPDTTATAVTSSSLATLKTSIADSKKADQRTIQLLDIRLRDTTRRIEDMQKEHDEALLAICQLRKRKLELDEELGPMRTKKAAIEKEVGQARKDAAINKVAGIFMEWENPRELLVGVVEKFGGRLVPIREVVVEQEAGELPGTDDIGSEGVESKTRDSDGVVVVPSDQEQQGMELADRKMEEGRASSNNKAQEKCSPLEASSAVKDKVAVDVKREESGQVEGSSKNRQKVLKASLHIVADTEYLESNTRLAHERTRPLFKTQISTGSTLLLHFTSALLTKTSRGTVHVREPDPSISRLNDPSTEAMKKCLKDIKRRFNNLRVDENTYAQHKRSLETPGDDIKRYLAKMDMTRQELLTEAFAFDFVDPQIRTAIIKVNSTAVKMTQVPDTIYPWFWTSKRDKFEKMRKTHLEACKNFHEMKPRMAEEKKQRLDAIKKTKAEYDEAVCMRENLARVNDELRGAHAGAFLVHDSSRMADEARNLVQEALQKLTDVEKELGEHEKKLQDQEREFVTTAEELEHLQEEIEKLKRAWIVYVRFALYHPEEGIDEALQAGTAPTLALLQRLAQDDDPHPL</sequence>
<name>A0A1J9QKI1_9PEZI</name>
<evidence type="ECO:0000313" key="4">
    <source>
        <dbReference type="Proteomes" id="UP000183809"/>
    </source>
</evidence>
<evidence type="ECO:0000256" key="2">
    <source>
        <dbReference type="SAM" id="MobiDB-lite"/>
    </source>
</evidence>
<proteinExistence type="predicted"/>
<protein>
    <submittedName>
        <fullName evidence="3">Uncharacterized protein</fullName>
    </submittedName>
</protein>
<feature type="compositionally biased region" description="Low complexity" evidence="2">
    <location>
        <begin position="39"/>
        <end position="48"/>
    </location>
</feature>
<keyword evidence="4" id="KW-1185">Reference proteome</keyword>
<dbReference type="EMBL" id="MNUE01000082">
    <property type="protein sequence ID" value="OJD29382.1"/>
    <property type="molecule type" value="Genomic_DNA"/>
</dbReference>
<dbReference type="AlphaFoldDB" id="A0A1J9QKI1"/>
<evidence type="ECO:0000256" key="1">
    <source>
        <dbReference type="SAM" id="Coils"/>
    </source>
</evidence>
<dbReference type="OrthoDB" id="10565292at2759"/>
<reference evidence="3 4" key="1">
    <citation type="submission" date="2016-10" db="EMBL/GenBank/DDBJ databases">
        <title>Proteomics and genomics reveal pathogen-plant mechanisms compatible with a hemibiotrophic lifestyle of Diplodia corticola.</title>
        <authorList>
            <person name="Fernandes I."/>
            <person name="De Jonge R."/>
            <person name="Van De Peer Y."/>
            <person name="Devreese B."/>
            <person name="Alves A."/>
            <person name="Esteves A.C."/>
        </authorList>
    </citation>
    <scope>NUCLEOTIDE SEQUENCE [LARGE SCALE GENOMIC DNA]</scope>
    <source>
        <strain evidence="3 4">CBS 112549</strain>
    </source>
</reference>
<gene>
    <name evidence="3" type="ORF">BKCO1_8200013</name>
</gene>